<keyword evidence="7" id="KW-0809">Transit peptide</keyword>
<dbReference type="SMART" id="SM00967">
    <property type="entry name" value="SpoU_sub_bind"/>
    <property type="match status" value="1"/>
</dbReference>
<accession>A0A1X0QU49</accession>
<dbReference type="InterPro" id="IPR047261">
    <property type="entry name" value="MRM1_MeTrfase_dom"/>
</dbReference>
<reference evidence="11" key="1">
    <citation type="journal article" date="2016" name="Proc. Natl. Acad. Sci. U.S.A.">
        <title>Lipid metabolic changes in an early divergent fungus govern the establishment of a mutualistic symbiosis with endobacteria.</title>
        <authorList>
            <person name="Lastovetsky O.A."/>
            <person name="Gaspar M.L."/>
            <person name="Mondo S.J."/>
            <person name="LaButti K.M."/>
            <person name="Sandor L."/>
            <person name="Grigoriev I.V."/>
            <person name="Henry S.A."/>
            <person name="Pawlowska T.E."/>
        </authorList>
    </citation>
    <scope>NUCLEOTIDE SEQUENCE [LARGE SCALE GENOMIC DNA]</scope>
    <source>
        <strain evidence="11">ATCC 52814</strain>
    </source>
</reference>
<organism evidence="11">
    <name type="scientific">Rhizopus microsporus var. microsporus</name>
    <dbReference type="NCBI Taxonomy" id="86635"/>
    <lineage>
        <taxon>Eukaryota</taxon>
        <taxon>Fungi</taxon>
        <taxon>Fungi incertae sedis</taxon>
        <taxon>Mucoromycota</taxon>
        <taxon>Mucoromycotina</taxon>
        <taxon>Mucoromycetes</taxon>
        <taxon>Mucorales</taxon>
        <taxon>Mucorineae</taxon>
        <taxon>Rhizopodaceae</taxon>
        <taxon>Rhizopus</taxon>
    </lineage>
</organism>
<evidence type="ECO:0000256" key="3">
    <source>
        <dbReference type="ARBA" id="ARBA00022552"/>
    </source>
</evidence>
<dbReference type="PANTHER" id="PTHR46103:SF1">
    <property type="entry name" value="RRNA METHYLTRANSFERASE 1, MITOCHONDRIAL"/>
    <property type="match status" value="1"/>
</dbReference>
<dbReference type="Pfam" id="PF08032">
    <property type="entry name" value="SpoU_sub_bind"/>
    <property type="match status" value="1"/>
</dbReference>
<dbReference type="Gene3D" id="3.30.1330.30">
    <property type="match status" value="1"/>
</dbReference>
<dbReference type="NCBIfam" id="TIGR00186">
    <property type="entry name" value="rRNA_methyl_3"/>
    <property type="match status" value="1"/>
</dbReference>
<evidence type="ECO:0000313" key="11">
    <source>
        <dbReference type="EMBL" id="ORE03293.1"/>
    </source>
</evidence>
<evidence type="ECO:0000256" key="8">
    <source>
        <dbReference type="ARBA" id="ARBA00023128"/>
    </source>
</evidence>
<dbReference type="InterPro" id="IPR004441">
    <property type="entry name" value="rRNA_MeTrfase_TrmH"/>
</dbReference>
<dbReference type="VEuPathDB" id="FungiDB:BCV72DRAFT_308336"/>
<dbReference type="OrthoDB" id="270651at2759"/>
<dbReference type="Pfam" id="PF00588">
    <property type="entry name" value="SpoU_methylase"/>
    <property type="match status" value="1"/>
</dbReference>
<dbReference type="EMBL" id="KV922009">
    <property type="protein sequence ID" value="ORE03293.1"/>
    <property type="molecule type" value="Genomic_DNA"/>
</dbReference>
<dbReference type="GO" id="GO:0003723">
    <property type="term" value="F:RNA binding"/>
    <property type="evidence" value="ECO:0007669"/>
    <property type="project" value="InterPro"/>
</dbReference>
<proteinExistence type="inferred from homology"/>
<name>A0A1X0QU49_RHIZD</name>
<dbReference type="CDD" id="cd18105">
    <property type="entry name" value="SpoU-like_MRM1"/>
    <property type="match status" value="1"/>
</dbReference>
<dbReference type="InterPro" id="IPR029026">
    <property type="entry name" value="tRNA_m1G_MTases_N"/>
</dbReference>
<comment type="subcellular location">
    <subcellularLocation>
        <location evidence="1">Mitochondrion</location>
    </subcellularLocation>
</comment>
<protein>
    <recommendedName>
        <fullName evidence="9">rRNA methyltransferase 1, mitochondrial</fullName>
    </recommendedName>
</protein>
<dbReference type="InterPro" id="IPR001537">
    <property type="entry name" value="SpoU_MeTrfase"/>
</dbReference>
<dbReference type="Gene3D" id="3.40.1280.10">
    <property type="match status" value="1"/>
</dbReference>
<dbReference type="SUPFAM" id="SSF55315">
    <property type="entry name" value="L30e-like"/>
    <property type="match status" value="1"/>
</dbReference>
<evidence type="ECO:0000256" key="2">
    <source>
        <dbReference type="ARBA" id="ARBA00007228"/>
    </source>
</evidence>
<evidence type="ECO:0000259" key="10">
    <source>
        <dbReference type="SMART" id="SM00967"/>
    </source>
</evidence>
<dbReference type="InterPro" id="IPR013123">
    <property type="entry name" value="SpoU_subst-bd"/>
</dbReference>
<sequence length="312" mass="34398">MRFRSSITHFSTSTCSRLATKNIKPTSRVELEYVYGISSVSAALHSKKRAILDTIHVQRSNERKTTKKKDESMIESILATVKDLNIRIQYTDKGKLNNFTQDKPHQGIVLQASPRETIEIEPLPRIEDNKAYRVSKKSKQGQGVPIHLLPSNTHRSPFWLALDEIQDPHNLGSILRTAHFFGVDGVLVCSKNSAPLSPAVSKVSSGAMEVMDVFSTRNLVSFLKESSQNGWDIVGAAVETNNTRSVSSAPSINNKPTILVLGNEGSGLRTNVKNVCHRFVAIPHFLENRFSGSVDSLNVGVAAGILIYSFTK</sequence>
<evidence type="ECO:0000256" key="5">
    <source>
        <dbReference type="ARBA" id="ARBA00022679"/>
    </source>
</evidence>
<dbReference type="PANTHER" id="PTHR46103">
    <property type="entry name" value="RRNA METHYLTRANSFERASE 1, MITOCHONDRIAL"/>
    <property type="match status" value="1"/>
</dbReference>
<comment type="similarity">
    <text evidence="2">Belongs to the class IV-like SAM-binding methyltransferase superfamily. RNA methyltransferase TrmH family.</text>
</comment>
<keyword evidence="6" id="KW-0949">S-adenosyl-L-methionine</keyword>
<dbReference type="GO" id="GO:0005739">
    <property type="term" value="C:mitochondrion"/>
    <property type="evidence" value="ECO:0007669"/>
    <property type="project" value="UniProtKB-SubCell"/>
</dbReference>
<keyword evidence="5 11" id="KW-0808">Transferase</keyword>
<dbReference type="InterPro" id="IPR029028">
    <property type="entry name" value="Alpha/beta_knot_MTases"/>
</dbReference>
<evidence type="ECO:0000256" key="9">
    <source>
        <dbReference type="ARBA" id="ARBA00034881"/>
    </source>
</evidence>
<keyword evidence="4 11" id="KW-0489">Methyltransferase</keyword>
<keyword evidence="3" id="KW-0698">rRNA processing</keyword>
<evidence type="ECO:0000256" key="1">
    <source>
        <dbReference type="ARBA" id="ARBA00004173"/>
    </source>
</evidence>
<evidence type="ECO:0000256" key="4">
    <source>
        <dbReference type="ARBA" id="ARBA00022603"/>
    </source>
</evidence>
<evidence type="ECO:0000256" key="6">
    <source>
        <dbReference type="ARBA" id="ARBA00022691"/>
    </source>
</evidence>
<dbReference type="InterPro" id="IPR047182">
    <property type="entry name" value="MRM1"/>
</dbReference>
<evidence type="ECO:0000256" key="7">
    <source>
        <dbReference type="ARBA" id="ARBA00022946"/>
    </source>
</evidence>
<gene>
    <name evidence="11" type="ORF">BCV72DRAFT_308336</name>
</gene>
<dbReference type="AlphaFoldDB" id="A0A1X0QU49"/>
<feature type="domain" description="RNA 2-O ribose methyltransferase substrate binding" evidence="10">
    <location>
        <begin position="33"/>
        <end position="118"/>
    </location>
</feature>
<dbReference type="GO" id="GO:0016435">
    <property type="term" value="F:rRNA (guanine) methyltransferase activity"/>
    <property type="evidence" value="ECO:0007669"/>
    <property type="project" value="TreeGrafter"/>
</dbReference>
<dbReference type="InterPro" id="IPR029064">
    <property type="entry name" value="Ribosomal_eL30-like_sf"/>
</dbReference>
<dbReference type="Proteomes" id="UP000242414">
    <property type="component" value="Unassembled WGS sequence"/>
</dbReference>
<dbReference type="SUPFAM" id="SSF75217">
    <property type="entry name" value="alpha/beta knot"/>
    <property type="match status" value="1"/>
</dbReference>
<keyword evidence="8" id="KW-0496">Mitochondrion</keyword>